<feature type="transmembrane region" description="Helical" evidence="1">
    <location>
        <begin position="6"/>
        <end position="25"/>
    </location>
</feature>
<gene>
    <name evidence="2" type="ORF">QX51_08485</name>
</gene>
<evidence type="ECO:0000256" key="1">
    <source>
        <dbReference type="SAM" id="Phobius"/>
    </source>
</evidence>
<dbReference type="AlphaFoldDB" id="A0A0B3WS61"/>
<accession>A0A0B3WS61</accession>
<sequence>MKKYKAILVMLIVVITGLLVYDNYFKPWNDANERISRYMVEQKISQDNIKEVTKEKAKKATYYGILYKVHYKDDPNHEYHYFYSDNYHALPINKVLLQIYDLSDNNRLLKSYDELSSVKHPPIRLNKPDNK</sequence>
<dbReference type="Pfam" id="PF11337">
    <property type="entry name" value="DUF3139"/>
    <property type="match status" value="1"/>
</dbReference>
<dbReference type="RefSeq" id="WP_039679481.1">
    <property type="nucleotide sequence ID" value="NZ_JAWGXO010000006.1"/>
</dbReference>
<dbReference type="InterPro" id="IPR021486">
    <property type="entry name" value="DUF3139"/>
</dbReference>
<keyword evidence="1" id="KW-0812">Transmembrane</keyword>
<keyword evidence="3" id="KW-1185">Reference proteome</keyword>
<proteinExistence type="predicted"/>
<dbReference type="Proteomes" id="UP000031189">
    <property type="component" value="Unassembled WGS sequence"/>
</dbReference>
<keyword evidence="1" id="KW-0472">Membrane</keyword>
<dbReference type="EMBL" id="JWHR01000076">
    <property type="protein sequence ID" value="KHS57395.1"/>
    <property type="molecule type" value="Genomic_DNA"/>
</dbReference>
<dbReference type="OrthoDB" id="1757039at2"/>
<evidence type="ECO:0000313" key="2">
    <source>
        <dbReference type="EMBL" id="KHS57395.1"/>
    </source>
</evidence>
<name>A0A0B3WS61_9FIRM</name>
<protein>
    <recommendedName>
        <fullName evidence="4">DUF3139 domain-containing protein</fullName>
    </recommendedName>
</protein>
<organism evidence="2 3">
    <name type="scientific">Terrisporobacter othiniensis</name>
    <dbReference type="NCBI Taxonomy" id="1577792"/>
    <lineage>
        <taxon>Bacteria</taxon>
        <taxon>Bacillati</taxon>
        <taxon>Bacillota</taxon>
        <taxon>Clostridia</taxon>
        <taxon>Peptostreptococcales</taxon>
        <taxon>Peptostreptococcaceae</taxon>
        <taxon>Terrisporobacter</taxon>
    </lineage>
</organism>
<dbReference type="STRING" id="1577792.QX51_08485"/>
<keyword evidence="1" id="KW-1133">Transmembrane helix</keyword>
<evidence type="ECO:0000313" key="3">
    <source>
        <dbReference type="Proteomes" id="UP000031189"/>
    </source>
</evidence>
<reference evidence="2 3" key="1">
    <citation type="submission" date="2014-12" db="EMBL/GenBank/DDBJ databases">
        <title>Draft genome sequence of Terrisporobacter sp. 08-306576, isolated from the blood culture of a bacteremia patient.</title>
        <authorList>
            <person name="Lund L.C."/>
            <person name="Sydenham T.V."/>
            <person name="Hogh S.V."/>
            <person name="Skov M.N."/>
            <person name="Kemp M."/>
            <person name="Justesen U.S."/>
        </authorList>
    </citation>
    <scope>NUCLEOTIDE SEQUENCE [LARGE SCALE GENOMIC DNA]</scope>
    <source>
        <strain evidence="2 3">08-306576</strain>
    </source>
</reference>
<comment type="caution">
    <text evidence="2">The sequence shown here is derived from an EMBL/GenBank/DDBJ whole genome shotgun (WGS) entry which is preliminary data.</text>
</comment>
<evidence type="ECO:0008006" key="4">
    <source>
        <dbReference type="Google" id="ProtNLM"/>
    </source>
</evidence>